<name>A0A2T6ZSQ7_TUBBO</name>
<evidence type="ECO:0000259" key="3">
    <source>
        <dbReference type="Pfam" id="PF20640"/>
    </source>
</evidence>
<dbReference type="GO" id="GO:0001163">
    <property type="term" value="F:RNA polymerase I transcription regulatory region sequence-specific DNA binding"/>
    <property type="evidence" value="ECO:0007669"/>
    <property type="project" value="TreeGrafter"/>
</dbReference>
<feature type="region of interest" description="Disordered" evidence="1">
    <location>
        <begin position="425"/>
        <end position="457"/>
    </location>
</feature>
<evidence type="ECO:0000259" key="2">
    <source>
        <dbReference type="Pfam" id="PF10214"/>
    </source>
</evidence>
<gene>
    <name evidence="4" type="ORF">B9Z19DRAFT_1083943</name>
</gene>
<keyword evidence="4" id="KW-0396">Initiation factor</keyword>
<evidence type="ECO:0000313" key="4">
    <source>
        <dbReference type="EMBL" id="PUU78532.1"/>
    </source>
</evidence>
<keyword evidence="5" id="KW-1185">Reference proteome</keyword>
<feature type="region of interest" description="Disordered" evidence="1">
    <location>
        <begin position="470"/>
        <end position="493"/>
    </location>
</feature>
<dbReference type="EMBL" id="NESQ01000117">
    <property type="protein sequence ID" value="PUU78532.1"/>
    <property type="molecule type" value="Genomic_DNA"/>
</dbReference>
<feature type="compositionally biased region" description="Acidic residues" evidence="1">
    <location>
        <begin position="471"/>
        <end position="487"/>
    </location>
</feature>
<dbReference type="AlphaFoldDB" id="A0A2T6ZSQ7"/>
<feature type="domain" description="RRN6 beta-propeller" evidence="2">
    <location>
        <begin position="26"/>
        <end position="355"/>
    </location>
</feature>
<feature type="region of interest" description="Disordered" evidence="1">
    <location>
        <begin position="710"/>
        <end position="734"/>
    </location>
</feature>
<feature type="region of interest" description="Disordered" evidence="1">
    <location>
        <begin position="778"/>
        <end position="802"/>
    </location>
</feature>
<comment type="caution">
    <text evidence="4">The sequence shown here is derived from an EMBL/GenBank/DDBJ whole genome shotgun (WGS) entry which is preliminary data.</text>
</comment>
<organism evidence="4 5">
    <name type="scientific">Tuber borchii</name>
    <name type="common">White truffle</name>
    <dbReference type="NCBI Taxonomy" id="42251"/>
    <lineage>
        <taxon>Eukaryota</taxon>
        <taxon>Fungi</taxon>
        <taxon>Dikarya</taxon>
        <taxon>Ascomycota</taxon>
        <taxon>Pezizomycotina</taxon>
        <taxon>Pezizomycetes</taxon>
        <taxon>Pezizales</taxon>
        <taxon>Tuberaceae</taxon>
        <taxon>Tuber</taxon>
    </lineage>
</organism>
<dbReference type="InterPro" id="IPR048537">
    <property type="entry name" value="RRN6_HB"/>
</dbReference>
<keyword evidence="4" id="KW-0648">Protein biosynthesis</keyword>
<sequence>MGPAVDILGDLLEESQLVSSHAELTDTSIGKLLDFGKATDADNKRTRMLNTAAFAMGAVGDELGVAGVAGKIVDDGDTSTKGKIVVPRILVGPGEEGCIAHKFWSPIRQIIFAGGADDEMGKPYLAVRTLVGTTIFKPTRLQTPLPGMTNRFWPKKLLTIENEDMYGSTHAHVEFNPWFEKQFGVLDEKGGWKIWDIEGQQRMAGNDYVVKEYASGRMPTDDVSEDVVGGWGRLCWGGDLNTVLVAGRKRAGVFDMRAQPSSISQIGIPLDYNVRILDLKRGPPAAVSTDAFVLTSRYLHWLDLRQPKIPLMTLPHYRHESDALLSLELFNLSDSIINALIYSRLNQLITSIALNPTETPIPTQLGPQTHLPPPYLHKNVSTPLTYSISILPCKLHKNPTLRSEKQIFSAFSIGKDLAISQRLYSYSPSPESPGDSEAEDEGAPKERELNLGPRARERLTGIGVKSGMYVVEDEETNTSSENDEEDAEAKGPSRDKVLLKELLDAKSSRRRINLGYLYERTYVQGEEAMQTTESADAYITELKALLSKRRERGDLGVISLLNLHPPKTLFPDLQDTQVAIEAALHLENFSEFAITPLSTTTADQIPNAQETYDSLRETYLTPLPKDTDPKILLRRERLIRALALETYLASIGVHLLPQEPPPPAPSEDQPIPIKESVEKIRTYANVDSLIALPPGMKNVLDAWTLGQDPREPGAGLGVAGAGSESSSGRRRRRKSFVEAGAKAVTVRVGRVGSSQPLAGTAMSVIGSSQSEMVVSTQPERGVFGGSSGAGRKVVKKKRRTGF</sequence>
<feature type="compositionally biased region" description="Basic and acidic residues" evidence="1">
    <location>
        <begin position="442"/>
        <end position="457"/>
    </location>
</feature>
<dbReference type="InterPro" id="IPR048535">
    <property type="entry name" value="RRN6_beta-prop"/>
</dbReference>
<dbReference type="GO" id="GO:0042790">
    <property type="term" value="P:nucleolar large rRNA transcription by RNA polymerase I"/>
    <property type="evidence" value="ECO:0007669"/>
    <property type="project" value="TreeGrafter"/>
</dbReference>
<evidence type="ECO:0000256" key="1">
    <source>
        <dbReference type="SAM" id="MobiDB-lite"/>
    </source>
</evidence>
<dbReference type="InterPro" id="IPR019350">
    <property type="entry name" value="RNA_pol_I-sp_TIF_RRN6-like"/>
</dbReference>
<dbReference type="PANTHER" id="PTHR28221:SF2">
    <property type="entry name" value="RNA POLYMERASE I-SPECIFIC TRANSCRIPTION INITIATION FACTOR RRN6"/>
    <property type="match status" value="1"/>
</dbReference>
<dbReference type="Pfam" id="PF10214">
    <property type="entry name" value="Rrn6_beta-prop"/>
    <property type="match status" value="1"/>
</dbReference>
<dbReference type="OrthoDB" id="4090074at2759"/>
<feature type="domain" description="RRN6 helical bundle" evidence="3">
    <location>
        <begin position="470"/>
        <end position="651"/>
    </location>
</feature>
<accession>A0A2T6ZSQ7</accession>
<protein>
    <submittedName>
        <fullName evidence="4">RNA polymerase I-specific transcription initiation factor RRN6-like protein</fullName>
    </submittedName>
</protein>
<dbReference type="PANTHER" id="PTHR28221">
    <property type="entry name" value="RNA POLYMERASE I-SPECIFIC TRANSCRIPTION INITIATION FACTOR RRN6"/>
    <property type="match status" value="1"/>
</dbReference>
<reference evidence="4 5" key="1">
    <citation type="submission" date="2017-04" db="EMBL/GenBank/DDBJ databases">
        <title>Draft genome sequence of Tuber borchii Vittad., a whitish edible truffle.</title>
        <authorList>
            <consortium name="DOE Joint Genome Institute"/>
            <person name="Murat C."/>
            <person name="Kuo A."/>
            <person name="Barry K.W."/>
            <person name="Clum A."/>
            <person name="Dockter R.B."/>
            <person name="Fauchery L."/>
            <person name="Iotti M."/>
            <person name="Kohler A."/>
            <person name="Labutti K."/>
            <person name="Lindquist E.A."/>
            <person name="Lipzen A."/>
            <person name="Ohm R.A."/>
            <person name="Wang M."/>
            <person name="Grigoriev I.V."/>
            <person name="Zambonelli A."/>
            <person name="Martin F.M."/>
        </authorList>
    </citation>
    <scope>NUCLEOTIDE SEQUENCE [LARGE SCALE GENOMIC DNA]</scope>
    <source>
        <strain evidence="4 5">Tbo3840</strain>
    </source>
</reference>
<evidence type="ECO:0000313" key="5">
    <source>
        <dbReference type="Proteomes" id="UP000244722"/>
    </source>
</evidence>
<feature type="compositionally biased region" description="Basic residues" evidence="1">
    <location>
        <begin position="792"/>
        <end position="802"/>
    </location>
</feature>
<dbReference type="STRING" id="42251.A0A2T6ZSQ7"/>
<dbReference type="GO" id="GO:0003743">
    <property type="term" value="F:translation initiation factor activity"/>
    <property type="evidence" value="ECO:0007669"/>
    <property type="project" value="UniProtKB-KW"/>
</dbReference>
<dbReference type="GO" id="GO:0070860">
    <property type="term" value="C:RNA polymerase I core factor complex"/>
    <property type="evidence" value="ECO:0007669"/>
    <property type="project" value="TreeGrafter"/>
</dbReference>
<dbReference type="Pfam" id="PF20640">
    <property type="entry name" value="Rrn6_HB"/>
    <property type="match status" value="1"/>
</dbReference>
<dbReference type="Proteomes" id="UP000244722">
    <property type="component" value="Unassembled WGS sequence"/>
</dbReference>
<dbReference type="GO" id="GO:0001179">
    <property type="term" value="F:RNA polymerase I general transcription initiation factor binding"/>
    <property type="evidence" value="ECO:0007669"/>
    <property type="project" value="TreeGrafter"/>
</dbReference>
<proteinExistence type="predicted"/>